<dbReference type="AlphaFoldDB" id="A0A379B141"/>
<reference evidence="5" key="1">
    <citation type="submission" date="2018-06" db="EMBL/GenBank/DDBJ databases">
        <authorList>
            <consortium name="Pathogen Informatics"/>
            <person name="Doyle S."/>
        </authorList>
    </citation>
    <scope>NUCLEOTIDE SEQUENCE [LARGE SCALE GENOMIC DNA]</scope>
    <source>
        <strain evidence="5">NCTC11421</strain>
    </source>
</reference>
<dbReference type="InterPro" id="IPR014013">
    <property type="entry name" value="Helic_SF1/SF2_ATP-bd_DinG/Rad3"/>
</dbReference>
<dbReference type="SUPFAM" id="SSF52540">
    <property type="entry name" value="P-loop containing nucleoside triphosphate hydrolases"/>
    <property type="match status" value="1"/>
</dbReference>
<dbReference type="PROSITE" id="PS51193">
    <property type="entry name" value="HELICASE_ATP_BIND_2"/>
    <property type="match status" value="1"/>
</dbReference>
<dbReference type="InterPro" id="IPR027417">
    <property type="entry name" value="P-loop_NTPase"/>
</dbReference>
<evidence type="ECO:0000259" key="4">
    <source>
        <dbReference type="PROSITE" id="PS51193"/>
    </source>
</evidence>
<sequence>MIAAVANAFSRTLTREEGGEPPKREGESIAVIEGPTGVGKSLAYLLAGGIMAQTRGKRLIVSSATVALQEQLVDRDLPFLVEKAVWN</sequence>
<evidence type="ECO:0000256" key="3">
    <source>
        <dbReference type="ARBA" id="ARBA00022840"/>
    </source>
</evidence>
<accession>A0A379B141</accession>
<feature type="domain" description="Helicase ATP-binding" evidence="4">
    <location>
        <begin position="1"/>
        <end position="87"/>
    </location>
</feature>
<organism evidence="5">
    <name type="scientific">Neisseria gonorrhoeae</name>
    <dbReference type="NCBI Taxonomy" id="485"/>
    <lineage>
        <taxon>Bacteria</taxon>
        <taxon>Pseudomonadati</taxon>
        <taxon>Pseudomonadota</taxon>
        <taxon>Betaproteobacteria</taxon>
        <taxon>Neisseriales</taxon>
        <taxon>Neisseriaceae</taxon>
        <taxon>Neisseria</taxon>
    </lineage>
</organism>
<name>A0A379B141_NEIGO</name>
<keyword evidence="5" id="KW-0347">Helicase</keyword>
<keyword evidence="2 5" id="KW-0378">Hydrolase</keyword>
<protein>
    <submittedName>
        <fullName evidence="5">ATP-dependent DNA helicase DinG</fullName>
        <ecNumber evidence="5">3.6.4.12</ecNumber>
    </submittedName>
</protein>
<keyword evidence="1" id="KW-0547">Nucleotide-binding</keyword>
<evidence type="ECO:0000313" key="5">
    <source>
        <dbReference type="EMBL" id="SUB32344.1"/>
    </source>
</evidence>
<dbReference type="GO" id="GO:0005524">
    <property type="term" value="F:ATP binding"/>
    <property type="evidence" value="ECO:0007669"/>
    <property type="project" value="UniProtKB-KW"/>
</dbReference>
<proteinExistence type="predicted"/>
<dbReference type="Gene3D" id="3.40.50.300">
    <property type="entry name" value="P-loop containing nucleotide triphosphate hydrolases"/>
    <property type="match status" value="1"/>
</dbReference>
<evidence type="ECO:0000256" key="2">
    <source>
        <dbReference type="ARBA" id="ARBA00022801"/>
    </source>
</evidence>
<dbReference type="GO" id="GO:0016787">
    <property type="term" value="F:hydrolase activity"/>
    <property type="evidence" value="ECO:0007669"/>
    <property type="project" value="UniProtKB-KW"/>
</dbReference>
<dbReference type="GO" id="GO:0003678">
    <property type="term" value="F:DNA helicase activity"/>
    <property type="evidence" value="ECO:0007669"/>
    <property type="project" value="UniProtKB-EC"/>
</dbReference>
<evidence type="ECO:0000256" key="1">
    <source>
        <dbReference type="ARBA" id="ARBA00022741"/>
    </source>
</evidence>
<keyword evidence="3" id="KW-0067">ATP-binding</keyword>
<dbReference type="EC" id="3.6.4.12" evidence="5"/>
<gene>
    <name evidence="5" type="primary">dinG_2</name>
    <name evidence="5" type="ORF">NCTC11421_03779</name>
</gene>
<dbReference type="EMBL" id="UGRI01000002">
    <property type="protein sequence ID" value="SUB32344.1"/>
    <property type="molecule type" value="Genomic_DNA"/>
</dbReference>